<proteinExistence type="predicted"/>
<dbReference type="AlphaFoldDB" id="A0ABD3QMC6"/>
<keyword evidence="4" id="KW-1185">Reference proteome</keyword>
<sequence length="531" mass="56884">MKLVSSSPAVIVATLGTCAMWVLPTNAFSLNRLSASVSSSYKLHVKDSSNVVAHTKERVSLKLSNFCHPMQDDNERQDDSIPDSSRRSAILRFTAMVSTGFVLPDQNNVNCVAVADDESKVFKDDSAVNQYYLIDKQDPPEVMWTPMVNNMATTSTPDESDFMDPWDKFTPRIAPIDETAVSRAFATNASPPLTNEKYVKLQEVVNEAPPTAVAPLSKNDADPSTDHADFGSLFALSFPLMVLGGAAVTFAKGSNHSRDPSYTGTGSPRVKVVMVDNQPYGLDRGRRYYKGVDVTINDPIPESDIRRYCDASEPTITNECAQSIAGFLEDVSLGSSGGGQSERTASAIISYLDTLSSGSSNGAQSSRAVPQATGVAFSSYLQGLSEGSIPAPSSAESVAMYLDSLASKERTWVSQSEARIIELESSTDEKVAMELDKIVTYLVESDGVGFNENSRGNGLETHDMNGSARVTTNGNGYLESVHSSSDGAWSVDDSIGRGSLNRFGANGSRGRSTNGGYILNGEGQRSNSLPL</sequence>
<protein>
    <recommendedName>
        <fullName evidence="2">Diatom pyrenoid component 2 domain-containing protein</fullName>
    </recommendedName>
</protein>
<evidence type="ECO:0000313" key="3">
    <source>
        <dbReference type="EMBL" id="KAL3801362.1"/>
    </source>
</evidence>
<dbReference type="EMBL" id="JABMIG020000027">
    <property type="protein sequence ID" value="KAL3801362.1"/>
    <property type="molecule type" value="Genomic_DNA"/>
</dbReference>
<feature type="region of interest" description="Disordered" evidence="1">
    <location>
        <begin position="501"/>
        <end position="531"/>
    </location>
</feature>
<evidence type="ECO:0000259" key="2">
    <source>
        <dbReference type="Pfam" id="PF25195"/>
    </source>
</evidence>
<evidence type="ECO:0000256" key="1">
    <source>
        <dbReference type="SAM" id="MobiDB-lite"/>
    </source>
</evidence>
<name>A0ABD3QMC6_9STRA</name>
<evidence type="ECO:0000313" key="4">
    <source>
        <dbReference type="Proteomes" id="UP001516023"/>
    </source>
</evidence>
<feature type="domain" description="Diatom pyrenoid component 2" evidence="2">
    <location>
        <begin position="304"/>
        <end position="410"/>
    </location>
</feature>
<dbReference type="Pfam" id="PF25195">
    <property type="entry name" value="DPC2"/>
    <property type="match status" value="1"/>
</dbReference>
<accession>A0ABD3QMC6</accession>
<dbReference type="InterPro" id="IPR057486">
    <property type="entry name" value="DPC2"/>
</dbReference>
<comment type="caution">
    <text evidence="3">The sequence shown here is derived from an EMBL/GenBank/DDBJ whole genome shotgun (WGS) entry which is preliminary data.</text>
</comment>
<reference evidence="3 4" key="1">
    <citation type="journal article" date="2020" name="G3 (Bethesda)">
        <title>Improved Reference Genome for Cyclotella cryptica CCMP332, a Model for Cell Wall Morphogenesis, Salinity Adaptation, and Lipid Production in Diatoms (Bacillariophyta).</title>
        <authorList>
            <person name="Roberts W.R."/>
            <person name="Downey K.M."/>
            <person name="Ruck E.C."/>
            <person name="Traller J.C."/>
            <person name="Alverson A.J."/>
        </authorList>
    </citation>
    <scope>NUCLEOTIDE SEQUENCE [LARGE SCALE GENOMIC DNA]</scope>
    <source>
        <strain evidence="3 4">CCMP332</strain>
    </source>
</reference>
<gene>
    <name evidence="3" type="ORF">HJC23_006972</name>
</gene>
<dbReference type="Proteomes" id="UP001516023">
    <property type="component" value="Unassembled WGS sequence"/>
</dbReference>
<dbReference type="Pfam" id="PF25193">
    <property type="entry name" value="DPC1"/>
    <property type="match status" value="1"/>
</dbReference>
<organism evidence="3 4">
    <name type="scientific">Cyclotella cryptica</name>
    <dbReference type="NCBI Taxonomy" id="29204"/>
    <lineage>
        <taxon>Eukaryota</taxon>
        <taxon>Sar</taxon>
        <taxon>Stramenopiles</taxon>
        <taxon>Ochrophyta</taxon>
        <taxon>Bacillariophyta</taxon>
        <taxon>Coscinodiscophyceae</taxon>
        <taxon>Thalassiosirophycidae</taxon>
        <taxon>Stephanodiscales</taxon>
        <taxon>Stephanodiscaceae</taxon>
        <taxon>Cyclotella</taxon>
    </lineage>
</organism>
<dbReference type="InterPro" id="IPR057484">
    <property type="entry name" value="DPC1"/>
</dbReference>